<dbReference type="Pfam" id="PF18701">
    <property type="entry name" value="DUF5641"/>
    <property type="match status" value="1"/>
</dbReference>
<dbReference type="Proteomes" id="UP001152320">
    <property type="component" value="Chromosome 11"/>
</dbReference>
<reference evidence="2" key="1">
    <citation type="submission" date="2021-10" db="EMBL/GenBank/DDBJ databases">
        <title>Tropical sea cucumber genome reveals ecological adaptation and Cuvierian tubules defense mechanism.</title>
        <authorList>
            <person name="Chen T."/>
        </authorList>
    </citation>
    <scope>NUCLEOTIDE SEQUENCE</scope>
    <source>
        <strain evidence="2">Nanhai2018</strain>
        <tissue evidence="2">Muscle</tissue>
    </source>
</reference>
<dbReference type="EMBL" id="JAIZAY010000011">
    <property type="protein sequence ID" value="KAJ8033443.1"/>
    <property type="molecule type" value="Genomic_DNA"/>
</dbReference>
<feature type="domain" description="DUF5641" evidence="1">
    <location>
        <begin position="2"/>
        <end position="48"/>
    </location>
</feature>
<comment type="caution">
    <text evidence="2">The sequence shown here is derived from an EMBL/GenBank/DDBJ whole genome shotgun (WGS) entry which is preliminary data.</text>
</comment>
<name>A0A9Q1BVJ3_HOLLE</name>
<sequence>MEKDIPRGRWPLGRVVKVFPGRDGHVRVVKVKMKKGEVMRGITKVCPLEVM</sequence>
<gene>
    <name evidence="2" type="ORF">HOLleu_23685</name>
</gene>
<accession>A0A9Q1BVJ3</accession>
<evidence type="ECO:0000259" key="1">
    <source>
        <dbReference type="Pfam" id="PF18701"/>
    </source>
</evidence>
<protein>
    <recommendedName>
        <fullName evidence="1">DUF5641 domain-containing protein</fullName>
    </recommendedName>
</protein>
<dbReference type="InterPro" id="IPR040676">
    <property type="entry name" value="DUF5641"/>
</dbReference>
<proteinExistence type="predicted"/>
<dbReference type="AlphaFoldDB" id="A0A9Q1BVJ3"/>
<evidence type="ECO:0000313" key="2">
    <source>
        <dbReference type="EMBL" id="KAJ8033443.1"/>
    </source>
</evidence>
<evidence type="ECO:0000313" key="3">
    <source>
        <dbReference type="Proteomes" id="UP001152320"/>
    </source>
</evidence>
<organism evidence="2 3">
    <name type="scientific">Holothuria leucospilota</name>
    <name type="common">Black long sea cucumber</name>
    <name type="synonym">Mertensiothuria leucospilota</name>
    <dbReference type="NCBI Taxonomy" id="206669"/>
    <lineage>
        <taxon>Eukaryota</taxon>
        <taxon>Metazoa</taxon>
        <taxon>Echinodermata</taxon>
        <taxon>Eleutherozoa</taxon>
        <taxon>Echinozoa</taxon>
        <taxon>Holothuroidea</taxon>
        <taxon>Aspidochirotacea</taxon>
        <taxon>Aspidochirotida</taxon>
        <taxon>Holothuriidae</taxon>
        <taxon>Holothuria</taxon>
    </lineage>
</organism>
<keyword evidence="3" id="KW-1185">Reference proteome</keyword>